<dbReference type="Proteomes" id="UP001164392">
    <property type="component" value="Chromosome"/>
</dbReference>
<name>A0AA46SVG8_9XANT</name>
<dbReference type="GO" id="GO:0022857">
    <property type="term" value="F:transmembrane transporter activity"/>
    <property type="evidence" value="ECO:0007669"/>
    <property type="project" value="InterPro"/>
</dbReference>
<dbReference type="InterPro" id="IPR058624">
    <property type="entry name" value="MdtA-like_HH"/>
</dbReference>
<sequence length="396" mass="41702">MSDRFQAPRRPVRCAVLLAVAVAGGCSGDKPAAAPPPRVGVLTLGARTLPVERTLAGRTVAYETADVRPQVGGLLRQRLFQEGQEVKAGQALYVIDPAPYQAAYDIARGNLVQAEAALASARPKAERTRSLTDMDAASKQDADDAVSALRQDEAAVVAAKAALQAARINLDYTRITAPISGTIGTSAYTVGALLTAAQDAALTTIQRLDPIYLDVTQSSTQMLALRRQLDAGQIHAIDGKAQVQVRLEDGSTYPHAGTLEFVGTQVNAGTGNVTLRAVVPNPEHLLLPGMYLRAVLPMATDQGAVLVPQQAVTRDSKGEPVVKLLDAHDKVVERHIRTGEAIGHDWLVESGLKPGERLIVVNGSRAELGKPAQPYPVTAAQLDAAPALPGDDAQAD</sequence>
<comment type="subcellular location">
    <subcellularLocation>
        <location evidence="1">Cell inner membrane</location>
        <topology evidence="1">Lipid-anchor</topology>
    </subcellularLocation>
</comment>
<dbReference type="Pfam" id="PF25917">
    <property type="entry name" value="BSH_RND"/>
    <property type="match status" value="1"/>
</dbReference>
<dbReference type="Gene3D" id="2.40.420.20">
    <property type="match status" value="1"/>
</dbReference>
<organism evidence="7 8">
    <name type="scientific">Xanthomonas sacchari</name>
    <dbReference type="NCBI Taxonomy" id="56458"/>
    <lineage>
        <taxon>Bacteria</taxon>
        <taxon>Pseudomonadati</taxon>
        <taxon>Pseudomonadota</taxon>
        <taxon>Gammaproteobacteria</taxon>
        <taxon>Lysobacterales</taxon>
        <taxon>Lysobacteraceae</taxon>
        <taxon>Xanthomonas</taxon>
    </lineage>
</organism>
<accession>A0AA46SVG8</accession>
<dbReference type="EMBL" id="CP099534">
    <property type="protein sequence ID" value="UYK89270.1"/>
    <property type="molecule type" value="Genomic_DNA"/>
</dbReference>
<feature type="domain" description="Multidrug resistance protein MdtA-like alpha-helical hairpin" evidence="3">
    <location>
        <begin position="104"/>
        <end position="173"/>
    </location>
</feature>
<reference evidence="7" key="1">
    <citation type="submission" date="2022-06" db="EMBL/GenBank/DDBJ databases">
        <title>Dynamics of rice microbiomes reveals core vertical transmitted seed endophytes.</title>
        <authorList>
            <person name="Liao K."/>
            <person name="Zhang X."/>
        </authorList>
    </citation>
    <scope>NUCLEOTIDE SEQUENCE</scope>
    <source>
        <strain evidence="7">JR3-14</strain>
    </source>
</reference>
<proteinExistence type="inferred from homology"/>
<dbReference type="InterPro" id="IPR006143">
    <property type="entry name" value="RND_pump_MFP"/>
</dbReference>
<dbReference type="RefSeq" id="WP_026143679.1">
    <property type="nucleotide sequence ID" value="NZ_CP099534.1"/>
</dbReference>
<evidence type="ECO:0000259" key="4">
    <source>
        <dbReference type="Pfam" id="PF25917"/>
    </source>
</evidence>
<feature type="domain" description="Multidrug resistance protein MdtA-like C-terminal permuted SH3" evidence="6">
    <location>
        <begin position="304"/>
        <end position="360"/>
    </location>
</feature>
<evidence type="ECO:0000313" key="8">
    <source>
        <dbReference type="Proteomes" id="UP001164392"/>
    </source>
</evidence>
<dbReference type="PROSITE" id="PS51257">
    <property type="entry name" value="PROKAR_LIPOPROTEIN"/>
    <property type="match status" value="1"/>
</dbReference>
<dbReference type="Gene3D" id="2.40.50.100">
    <property type="match status" value="1"/>
</dbReference>
<dbReference type="InterPro" id="IPR058627">
    <property type="entry name" value="MdtA-like_C"/>
</dbReference>
<dbReference type="AlphaFoldDB" id="A0AA46SVG8"/>
<comment type="similarity">
    <text evidence="2">Belongs to the membrane fusion protein (MFP) (TC 8.A.1) family.</text>
</comment>
<dbReference type="InterPro" id="IPR058625">
    <property type="entry name" value="MdtA-like_BSH"/>
</dbReference>
<feature type="domain" description="Multidrug resistance protein MdtA-like barrel-sandwich hybrid" evidence="4">
    <location>
        <begin position="63"/>
        <end position="206"/>
    </location>
</feature>
<feature type="domain" description="Multidrug resistance protein MdtA-like beta-barrel" evidence="5">
    <location>
        <begin position="210"/>
        <end position="296"/>
    </location>
</feature>
<evidence type="ECO:0000259" key="5">
    <source>
        <dbReference type="Pfam" id="PF25944"/>
    </source>
</evidence>
<dbReference type="PANTHER" id="PTHR30158:SF3">
    <property type="entry name" value="MULTIDRUG EFFLUX PUMP SUBUNIT ACRA-RELATED"/>
    <property type="match status" value="1"/>
</dbReference>
<dbReference type="GO" id="GO:0046677">
    <property type="term" value="P:response to antibiotic"/>
    <property type="evidence" value="ECO:0007669"/>
    <property type="project" value="TreeGrafter"/>
</dbReference>
<dbReference type="GO" id="GO:0005886">
    <property type="term" value="C:plasma membrane"/>
    <property type="evidence" value="ECO:0007669"/>
    <property type="project" value="UniProtKB-SubCell"/>
</dbReference>
<dbReference type="NCBIfam" id="TIGR01730">
    <property type="entry name" value="RND_mfp"/>
    <property type="match status" value="1"/>
</dbReference>
<dbReference type="PANTHER" id="PTHR30158">
    <property type="entry name" value="ACRA/E-RELATED COMPONENT OF DRUG EFFLUX TRANSPORTER"/>
    <property type="match status" value="1"/>
</dbReference>
<dbReference type="Pfam" id="PF25876">
    <property type="entry name" value="HH_MFP_RND"/>
    <property type="match status" value="1"/>
</dbReference>
<dbReference type="Pfam" id="PF25967">
    <property type="entry name" value="RND-MFP_C"/>
    <property type="match status" value="1"/>
</dbReference>
<dbReference type="Pfam" id="PF25944">
    <property type="entry name" value="Beta-barrel_RND"/>
    <property type="match status" value="1"/>
</dbReference>
<gene>
    <name evidence="7" type="ORF">NG824_02075</name>
</gene>
<evidence type="ECO:0000259" key="3">
    <source>
        <dbReference type="Pfam" id="PF25876"/>
    </source>
</evidence>
<evidence type="ECO:0000313" key="7">
    <source>
        <dbReference type="EMBL" id="UYK89270.1"/>
    </source>
</evidence>
<evidence type="ECO:0000259" key="6">
    <source>
        <dbReference type="Pfam" id="PF25967"/>
    </source>
</evidence>
<protein>
    <submittedName>
        <fullName evidence="7">Efflux RND transporter periplasmic adaptor subunit</fullName>
    </submittedName>
</protein>
<evidence type="ECO:0000256" key="2">
    <source>
        <dbReference type="ARBA" id="ARBA00009477"/>
    </source>
</evidence>
<dbReference type="InterPro" id="IPR058626">
    <property type="entry name" value="MdtA-like_b-barrel"/>
</dbReference>
<evidence type="ECO:0000256" key="1">
    <source>
        <dbReference type="ARBA" id="ARBA00004519"/>
    </source>
</evidence>
<dbReference type="Gene3D" id="2.40.30.170">
    <property type="match status" value="1"/>
</dbReference>
<dbReference type="Gene3D" id="1.10.287.470">
    <property type="entry name" value="Helix hairpin bin"/>
    <property type="match status" value="1"/>
</dbReference>
<dbReference type="SUPFAM" id="SSF111369">
    <property type="entry name" value="HlyD-like secretion proteins"/>
    <property type="match status" value="1"/>
</dbReference>